<dbReference type="AlphaFoldDB" id="A0A1G9R7D2"/>
<evidence type="ECO:0000256" key="4">
    <source>
        <dbReference type="ARBA" id="ARBA00022989"/>
    </source>
</evidence>
<sequence>MRSPRIGEMVGEGDMSLAVTEYPFFELMWTMLVFFCWIIWIWLLVVIFGDLFRRPDISGWGKAGWTVVLLLLPLLGVLIYLIAQGRHMGERRAADERAAQDEFAARVRSVSAEDNAADLIAKAKRLLDEGTISEKEYQELKRKALTS</sequence>
<keyword evidence="5 7" id="KW-0472">Membrane</keyword>
<evidence type="ECO:0000256" key="1">
    <source>
        <dbReference type="ARBA" id="ARBA00004651"/>
    </source>
</evidence>
<dbReference type="Proteomes" id="UP000183376">
    <property type="component" value="Chromosome I"/>
</dbReference>
<gene>
    <name evidence="9" type="ORF">SAMN04489726_0250</name>
</gene>
<feature type="coiled-coil region" evidence="6">
    <location>
        <begin position="109"/>
        <end position="143"/>
    </location>
</feature>
<organism evidence="9 10">
    <name type="scientific">Allokutzneria albata</name>
    <name type="common">Kibdelosporangium albatum</name>
    <dbReference type="NCBI Taxonomy" id="211114"/>
    <lineage>
        <taxon>Bacteria</taxon>
        <taxon>Bacillati</taxon>
        <taxon>Actinomycetota</taxon>
        <taxon>Actinomycetes</taxon>
        <taxon>Pseudonocardiales</taxon>
        <taxon>Pseudonocardiaceae</taxon>
        <taxon>Allokutzneria</taxon>
    </lineage>
</organism>
<evidence type="ECO:0000256" key="3">
    <source>
        <dbReference type="ARBA" id="ARBA00022692"/>
    </source>
</evidence>
<evidence type="ECO:0000256" key="7">
    <source>
        <dbReference type="SAM" id="Phobius"/>
    </source>
</evidence>
<dbReference type="GO" id="GO:0005886">
    <property type="term" value="C:plasma membrane"/>
    <property type="evidence" value="ECO:0007669"/>
    <property type="project" value="UniProtKB-SubCell"/>
</dbReference>
<evidence type="ECO:0000313" key="10">
    <source>
        <dbReference type="Proteomes" id="UP000183376"/>
    </source>
</evidence>
<protein>
    <submittedName>
        <fullName evidence="9">Phospholipase_D-nuclease N-terminal</fullName>
    </submittedName>
</protein>
<evidence type="ECO:0000256" key="2">
    <source>
        <dbReference type="ARBA" id="ARBA00022475"/>
    </source>
</evidence>
<feature type="transmembrane region" description="Helical" evidence="7">
    <location>
        <begin position="63"/>
        <end position="83"/>
    </location>
</feature>
<feature type="domain" description="Cardiolipin synthase N-terminal" evidence="8">
    <location>
        <begin position="38"/>
        <end position="83"/>
    </location>
</feature>
<evidence type="ECO:0000259" key="8">
    <source>
        <dbReference type="Pfam" id="PF13396"/>
    </source>
</evidence>
<dbReference type="Pfam" id="PF13396">
    <property type="entry name" value="PLDc_N"/>
    <property type="match status" value="1"/>
</dbReference>
<dbReference type="EMBL" id="LT629701">
    <property type="protein sequence ID" value="SDM18737.1"/>
    <property type="molecule type" value="Genomic_DNA"/>
</dbReference>
<evidence type="ECO:0000256" key="6">
    <source>
        <dbReference type="SAM" id="Coils"/>
    </source>
</evidence>
<dbReference type="STRING" id="211114.SAMN04489726_0250"/>
<evidence type="ECO:0000313" key="9">
    <source>
        <dbReference type="EMBL" id="SDM18737.1"/>
    </source>
</evidence>
<accession>A0A1G9R7D2</accession>
<keyword evidence="6" id="KW-0175">Coiled coil</keyword>
<dbReference type="eggNOG" id="ENOG5032Z2S">
    <property type="taxonomic scope" value="Bacteria"/>
</dbReference>
<keyword evidence="4 7" id="KW-1133">Transmembrane helix</keyword>
<feature type="transmembrane region" description="Helical" evidence="7">
    <location>
        <begin position="27"/>
        <end position="51"/>
    </location>
</feature>
<keyword evidence="3 7" id="KW-0812">Transmembrane</keyword>
<comment type="subcellular location">
    <subcellularLocation>
        <location evidence="1">Cell membrane</location>
        <topology evidence="1">Multi-pass membrane protein</topology>
    </subcellularLocation>
</comment>
<proteinExistence type="predicted"/>
<name>A0A1G9R7D2_ALLAB</name>
<dbReference type="InterPro" id="IPR027379">
    <property type="entry name" value="CLS_N"/>
</dbReference>
<keyword evidence="10" id="KW-1185">Reference proteome</keyword>
<evidence type="ECO:0000256" key="5">
    <source>
        <dbReference type="ARBA" id="ARBA00023136"/>
    </source>
</evidence>
<reference evidence="9 10" key="1">
    <citation type="submission" date="2016-10" db="EMBL/GenBank/DDBJ databases">
        <authorList>
            <person name="de Groot N.N."/>
        </authorList>
    </citation>
    <scope>NUCLEOTIDE SEQUENCE [LARGE SCALE GENOMIC DNA]</scope>
    <source>
        <strain evidence="9 10">DSM 44149</strain>
    </source>
</reference>
<keyword evidence="2" id="KW-1003">Cell membrane</keyword>